<sequence>MGVFFLKKKKSRKKFWGLPTRSFLFSGITATSIFEVFIKNFSDYEKIYPELKKARVLEHIKKYLKLKTGVPLVIFLKGVVKKVF</sequence>
<dbReference type="KEGG" id="mcy:MCYN_0654"/>
<dbReference type="Proteomes" id="UP000010466">
    <property type="component" value="Chromosome"/>
</dbReference>
<name>L0RXS7_MYCC1</name>
<accession>L0RXS7</accession>
<keyword evidence="2" id="KW-1185">Reference proteome</keyword>
<dbReference type="EMBL" id="HF559394">
    <property type="protein sequence ID" value="CCP24386.1"/>
    <property type="molecule type" value="Genomic_DNA"/>
</dbReference>
<dbReference type="HOGENOM" id="CLU_2523945_0_0_14"/>
<evidence type="ECO:0000313" key="2">
    <source>
        <dbReference type="Proteomes" id="UP000010466"/>
    </source>
</evidence>
<evidence type="ECO:0000313" key="1">
    <source>
        <dbReference type="EMBL" id="CCP24386.1"/>
    </source>
</evidence>
<organism evidence="1 2">
    <name type="scientific">Mycoplasmopsis cynos (strain C142)</name>
    <name type="common">Mycoplasma cynos</name>
    <dbReference type="NCBI Taxonomy" id="1246955"/>
    <lineage>
        <taxon>Bacteria</taxon>
        <taxon>Bacillati</taxon>
        <taxon>Mycoplasmatota</taxon>
        <taxon>Mycoplasmoidales</taxon>
        <taxon>Metamycoplasmataceae</taxon>
        <taxon>Mycoplasmopsis</taxon>
    </lineage>
</organism>
<proteinExistence type="predicted"/>
<protein>
    <submittedName>
        <fullName evidence="1">Uncharacterized protein</fullName>
    </submittedName>
</protein>
<dbReference type="AlphaFoldDB" id="L0RXS7"/>
<gene>
    <name evidence="1" type="primary">MCYN0654</name>
    <name evidence="1" type="ordered locus">MCYN_0654</name>
</gene>
<reference evidence="2" key="1">
    <citation type="journal article" date="2013" name="Genome Announc.">
        <title>Complete genome sequence of Mycoplasma cynos strain C142.</title>
        <authorList>
            <person name="Walker C.A."/>
            <person name="Mannering S.A."/>
            <person name="Shields S."/>
            <person name="Blake D.P."/>
            <person name="Brownlie J."/>
        </authorList>
    </citation>
    <scope>NUCLEOTIDE SEQUENCE [LARGE SCALE GENOMIC DNA]</scope>
    <source>
        <strain evidence="2">C142</strain>
    </source>
</reference>